<reference evidence="3" key="1">
    <citation type="journal article" date="2020" name="Phytopathology">
        <title>Genome sequence of the chestnut blight fungus Cryphonectria parasitica EP155: A fundamental resource for an archetypical invasive plant pathogen.</title>
        <authorList>
            <person name="Crouch J.A."/>
            <person name="Dawe A."/>
            <person name="Aerts A."/>
            <person name="Barry K."/>
            <person name="Churchill A.C.L."/>
            <person name="Grimwood J."/>
            <person name="Hillman B."/>
            <person name="Milgroom M.G."/>
            <person name="Pangilinan J."/>
            <person name="Smith M."/>
            <person name="Salamov A."/>
            <person name="Schmutz J."/>
            <person name="Yadav J."/>
            <person name="Grigoriev I.V."/>
            <person name="Nuss D."/>
        </authorList>
    </citation>
    <scope>NUCLEOTIDE SEQUENCE</scope>
    <source>
        <strain evidence="3">EP155</strain>
    </source>
</reference>
<name>A0A9P4Y990_CRYP1</name>
<evidence type="ECO:0000313" key="4">
    <source>
        <dbReference type="Proteomes" id="UP000803844"/>
    </source>
</evidence>
<dbReference type="AlphaFoldDB" id="A0A9P4Y990"/>
<keyword evidence="2" id="KW-1133">Transmembrane helix</keyword>
<comment type="caution">
    <text evidence="3">The sequence shown here is derived from an EMBL/GenBank/DDBJ whole genome shotgun (WGS) entry which is preliminary data.</text>
</comment>
<evidence type="ECO:0000313" key="3">
    <source>
        <dbReference type="EMBL" id="KAF3769096.1"/>
    </source>
</evidence>
<sequence length="236" mass="25992">MGHGLETLTSALGWLQERCRWAYWLANVVSCSVMIGCAVFDPISATEGHRYCDVAGCYTGPPGLVLLLVIIIPAGPFRTDLVAWLPLYLATLSLVTASVAHIMDWPPAATDRSADRIDLENQDDTEPDVEGRGGPPSPAVVRWMSELPSRYVFGLDHDHSRLVSYSDRRSGTTMSLSSTPGHARPSWGWRVLGFWLDPLALALGRQRPPPRRLSHDSLDEPLDPYHDDVAPADQEP</sequence>
<evidence type="ECO:0000256" key="1">
    <source>
        <dbReference type="SAM" id="MobiDB-lite"/>
    </source>
</evidence>
<dbReference type="EMBL" id="MU032345">
    <property type="protein sequence ID" value="KAF3769096.1"/>
    <property type="molecule type" value="Genomic_DNA"/>
</dbReference>
<gene>
    <name evidence="3" type="ORF">M406DRAFT_327502</name>
</gene>
<protein>
    <submittedName>
        <fullName evidence="3">Uncharacterized protein</fullName>
    </submittedName>
</protein>
<feature type="transmembrane region" description="Helical" evidence="2">
    <location>
        <begin position="55"/>
        <end position="75"/>
    </location>
</feature>
<organism evidence="3 4">
    <name type="scientific">Cryphonectria parasitica (strain ATCC 38755 / EP155)</name>
    <dbReference type="NCBI Taxonomy" id="660469"/>
    <lineage>
        <taxon>Eukaryota</taxon>
        <taxon>Fungi</taxon>
        <taxon>Dikarya</taxon>
        <taxon>Ascomycota</taxon>
        <taxon>Pezizomycotina</taxon>
        <taxon>Sordariomycetes</taxon>
        <taxon>Sordariomycetidae</taxon>
        <taxon>Diaporthales</taxon>
        <taxon>Cryphonectriaceae</taxon>
        <taxon>Cryphonectria-Endothia species complex</taxon>
        <taxon>Cryphonectria</taxon>
    </lineage>
</organism>
<proteinExistence type="predicted"/>
<dbReference type="RefSeq" id="XP_040780057.1">
    <property type="nucleotide sequence ID" value="XM_040920215.1"/>
</dbReference>
<feature type="region of interest" description="Disordered" evidence="1">
    <location>
        <begin position="113"/>
        <end position="137"/>
    </location>
</feature>
<feature type="transmembrane region" description="Helical" evidence="2">
    <location>
        <begin position="21"/>
        <end position="43"/>
    </location>
</feature>
<feature type="region of interest" description="Disordered" evidence="1">
    <location>
        <begin position="206"/>
        <end position="236"/>
    </location>
</feature>
<feature type="transmembrane region" description="Helical" evidence="2">
    <location>
        <begin position="81"/>
        <end position="103"/>
    </location>
</feature>
<accession>A0A9P4Y990</accession>
<dbReference type="Proteomes" id="UP000803844">
    <property type="component" value="Unassembled WGS sequence"/>
</dbReference>
<evidence type="ECO:0000256" key="2">
    <source>
        <dbReference type="SAM" id="Phobius"/>
    </source>
</evidence>
<feature type="compositionally biased region" description="Basic and acidic residues" evidence="1">
    <location>
        <begin position="213"/>
        <end position="229"/>
    </location>
</feature>
<keyword evidence="4" id="KW-1185">Reference proteome</keyword>
<keyword evidence="2" id="KW-0472">Membrane</keyword>
<dbReference type="OrthoDB" id="5238081at2759"/>
<keyword evidence="2" id="KW-0812">Transmembrane</keyword>
<dbReference type="GeneID" id="63837344"/>